<reference evidence="2" key="1">
    <citation type="submission" date="2023-01" db="EMBL/GenBank/DDBJ databases">
        <title>The chitinases involved in constricting ring structure development in the nematode-trapping fungus Drechslerella dactyloides.</title>
        <authorList>
            <person name="Wang R."/>
            <person name="Zhang L."/>
            <person name="Tang P."/>
            <person name="Li S."/>
            <person name="Liang L."/>
        </authorList>
    </citation>
    <scope>NUCLEOTIDE SEQUENCE</scope>
    <source>
        <strain evidence="2">YMF1.00031</strain>
    </source>
</reference>
<feature type="region of interest" description="Disordered" evidence="1">
    <location>
        <begin position="1"/>
        <end position="24"/>
    </location>
</feature>
<accession>A0AAD6IT23</accession>
<sequence>MLHDSRYLQSHIPGPKRGTSRTAYPSATQVKRLVNQPFRAWIQHRDSKQEEYPDPTCALTLTAPQSREHDDTRPIAPYASNDGFPRVWRPPRWAAVAVATAIHLEAAAAPQPAPAAKQ</sequence>
<proteinExistence type="predicted"/>
<dbReference type="AlphaFoldDB" id="A0AAD6IT23"/>
<dbReference type="EMBL" id="JAQGDS010000010">
    <property type="protein sequence ID" value="KAJ6257882.1"/>
    <property type="molecule type" value="Genomic_DNA"/>
</dbReference>
<organism evidence="2 3">
    <name type="scientific">Drechslerella dactyloides</name>
    <name type="common">Nematode-trapping fungus</name>
    <name type="synonym">Arthrobotrys dactyloides</name>
    <dbReference type="NCBI Taxonomy" id="74499"/>
    <lineage>
        <taxon>Eukaryota</taxon>
        <taxon>Fungi</taxon>
        <taxon>Dikarya</taxon>
        <taxon>Ascomycota</taxon>
        <taxon>Pezizomycotina</taxon>
        <taxon>Orbiliomycetes</taxon>
        <taxon>Orbiliales</taxon>
        <taxon>Orbiliaceae</taxon>
        <taxon>Drechslerella</taxon>
    </lineage>
</organism>
<keyword evidence="3" id="KW-1185">Reference proteome</keyword>
<comment type="caution">
    <text evidence="2">The sequence shown here is derived from an EMBL/GenBank/DDBJ whole genome shotgun (WGS) entry which is preliminary data.</text>
</comment>
<evidence type="ECO:0000313" key="2">
    <source>
        <dbReference type="EMBL" id="KAJ6257882.1"/>
    </source>
</evidence>
<name>A0AAD6IT23_DREDA</name>
<evidence type="ECO:0000313" key="3">
    <source>
        <dbReference type="Proteomes" id="UP001221413"/>
    </source>
</evidence>
<gene>
    <name evidence="2" type="ORF">Dda_7671</name>
</gene>
<protein>
    <submittedName>
        <fullName evidence="2">Uncharacterized protein</fullName>
    </submittedName>
</protein>
<dbReference type="Proteomes" id="UP001221413">
    <property type="component" value="Unassembled WGS sequence"/>
</dbReference>
<evidence type="ECO:0000256" key="1">
    <source>
        <dbReference type="SAM" id="MobiDB-lite"/>
    </source>
</evidence>